<accession>A0A7W9TTR3</accession>
<proteinExistence type="predicted"/>
<sequence length="155" mass="17793">MANAAVDLDRIEGAIVRPCRELSHVIPVVRRGRSKLRRAYKILYSLKLEKRVRFCGSALADLQAFPVKARKEAGRQIRLVQGGQDPDDWKPVNPVGPGTREIRIRESGKAYRVLYVAAFRDAIYVLHCFQKKTEKIPFADMSLAARRYRDIRNQE</sequence>
<dbReference type="AlphaFoldDB" id="A0A7W9TTR3"/>
<evidence type="ECO:0000313" key="1">
    <source>
        <dbReference type="EMBL" id="MBB6101326.1"/>
    </source>
</evidence>
<dbReference type="Proteomes" id="UP000571554">
    <property type="component" value="Unassembled WGS sequence"/>
</dbReference>
<dbReference type="Pfam" id="PF05973">
    <property type="entry name" value="Gp49"/>
    <property type="match status" value="1"/>
</dbReference>
<keyword evidence="2" id="KW-1185">Reference proteome</keyword>
<dbReference type="RefSeq" id="WP_311735575.1">
    <property type="nucleotide sequence ID" value="NZ_JACHBW010000002.1"/>
</dbReference>
<name>A0A7W9TTR3_9BURK</name>
<reference evidence="1 2" key="1">
    <citation type="submission" date="2020-08" db="EMBL/GenBank/DDBJ databases">
        <title>Above-ground endophytic microbial communities from plants in different locations in the United States.</title>
        <authorList>
            <person name="Frank C."/>
        </authorList>
    </citation>
    <scope>NUCLEOTIDE SEQUENCE [LARGE SCALE GENOMIC DNA]</scope>
    <source>
        <strain evidence="1 2">WP4_2_2</strain>
    </source>
</reference>
<dbReference type="EMBL" id="JACHBW010000002">
    <property type="protein sequence ID" value="MBB6101326.1"/>
    <property type="molecule type" value="Genomic_DNA"/>
</dbReference>
<evidence type="ECO:0000313" key="2">
    <source>
        <dbReference type="Proteomes" id="UP000571554"/>
    </source>
</evidence>
<dbReference type="InterPro" id="IPR009241">
    <property type="entry name" value="HigB-like"/>
</dbReference>
<organism evidence="1 2">
    <name type="scientific">Paraburkholderia bannensis</name>
    <dbReference type="NCBI Taxonomy" id="765414"/>
    <lineage>
        <taxon>Bacteria</taxon>
        <taxon>Pseudomonadati</taxon>
        <taxon>Pseudomonadota</taxon>
        <taxon>Betaproteobacteria</taxon>
        <taxon>Burkholderiales</taxon>
        <taxon>Burkholderiaceae</taxon>
        <taxon>Paraburkholderia</taxon>
    </lineage>
</organism>
<protein>
    <submittedName>
        <fullName evidence="1">Phage-related protein</fullName>
    </submittedName>
</protein>
<gene>
    <name evidence="1" type="ORF">F4827_001152</name>
</gene>
<comment type="caution">
    <text evidence="1">The sequence shown here is derived from an EMBL/GenBank/DDBJ whole genome shotgun (WGS) entry which is preliminary data.</text>
</comment>